<evidence type="ECO:0000313" key="2">
    <source>
        <dbReference type="Proteomes" id="UP001162972"/>
    </source>
</evidence>
<protein>
    <submittedName>
        <fullName evidence="1">Uncharacterized protein</fullName>
    </submittedName>
</protein>
<evidence type="ECO:0000313" key="1">
    <source>
        <dbReference type="EMBL" id="KAJ6392520.1"/>
    </source>
</evidence>
<reference evidence="1" key="2">
    <citation type="journal article" date="2023" name="Int. J. Mol. Sci.">
        <title>De Novo Assembly and Annotation of 11 Diverse Shrub Willow (Salix) Genomes Reveals Novel Gene Organization in Sex-Linked Regions.</title>
        <authorList>
            <person name="Hyden B."/>
            <person name="Feng K."/>
            <person name="Yates T.B."/>
            <person name="Jawdy S."/>
            <person name="Cereghino C."/>
            <person name="Smart L.B."/>
            <person name="Muchero W."/>
        </authorList>
    </citation>
    <scope>NUCLEOTIDE SEQUENCE</scope>
    <source>
        <tissue evidence="1">Shoot tip</tissue>
    </source>
</reference>
<name>A0AAD6J5W9_9ROSI</name>
<reference evidence="1" key="1">
    <citation type="submission" date="2022-10" db="EMBL/GenBank/DDBJ databases">
        <authorList>
            <person name="Hyden B.L."/>
            <person name="Feng K."/>
            <person name="Yates T."/>
            <person name="Jawdy S."/>
            <person name="Smart L.B."/>
            <person name="Muchero W."/>
        </authorList>
    </citation>
    <scope>NUCLEOTIDE SEQUENCE</scope>
    <source>
        <tissue evidence="1">Shoot tip</tissue>
    </source>
</reference>
<keyword evidence="2" id="KW-1185">Reference proteome</keyword>
<accession>A0AAD6J5W9</accession>
<comment type="caution">
    <text evidence="1">The sequence shown here is derived from an EMBL/GenBank/DDBJ whole genome shotgun (WGS) entry which is preliminary data.</text>
</comment>
<dbReference type="Proteomes" id="UP001162972">
    <property type="component" value="Unassembled WGS sequence"/>
</dbReference>
<dbReference type="AlphaFoldDB" id="A0AAD6J5W9"/>
<dbReference type="EMBL" id="JAPFFJ010000832">
    <property type="protein sequence ID" value="KAJ6392520.1"/>
    <property type="molecule type" value="Genomic_DNA"/>
</dbReference>
<proteinExistence type="predicted"/>
<sequence length="81" mass="9179">MPTLPPSTLSLPNGSSVVLQNIDPNLGFSSDDGVKVPEIIHSGIELMPRRMPYVLKKMEMTMMTRRAKEEMTREMGFRSRI</sequence>
<gene>
    <name evidence="1" type="ORF">OIU84_029091</name>
</gene>
<organism evidence="1 2">
    <name type="scientific">Salix udensis</name>
    <dbReference type="NCBI Taxonomy" id="889485"/>
    <lineage>
        <taxon>Eukaryota</taxon>
        <taxon>Viridiplantae</taxon>
        <taxon>Streptophyta</taxon>
        <taxon>Embryophyta</taxon>
        <taxon>Tracheophyta</taxon>
        <taxon>Spermatophyta</taxon>
        <taxon>Magnoliopsida</taxon>
        <taxon>eudicotyledons</taxon>
        <taxon>Gunneridae</taxon>
        <taxon>Pentapetalae</taxon>
        <taxon>rosids</taxon>
        <taxon>fabids</taxon>
        <taxon>Malpighiales</taxon>
        <taxon>Salicaceae</taxon>
        <taxon>Saliceae</taxon>
        <taxon>Salix</taxon>
    </lineage>
</organism>